<protein>
    <submittedName>
        <fullName evidence="1">Uncharacterized protein</fullName>
    </submittedName>
</protein>
<reference evidence="1" key="1">
    <citation type="submission" date="2014-11" db="EMBL/GenBank/DDBJ databases">
        <authorList>
            <person name="Amaro Gonzalez C."/>
        </authorList>
    </citation>
    <scope>NUCLEOTIDE SEQUENCE</scope>
</reference>
<sequence length="53" mass="5677">MNTSGNVIASFILLKNSKISLLPEIGVSMQAQEMAHSPAGELARELEQLCFSA</sequence>
<dbReference type="EMBL" id="GBXM01012295">
    <property type="protein sequence ID" value="JAH96282.1"/>
    <property type="molecule type" value="Transcribed_RNA"/>
</dbReference>
<reference evidence="1" key="2">
    <citation type="journal article" date="2015" name="Fish Shellfish Immunol.">
        <title>Early steps in the European eel (Anguilla anguilla)-Vibrio vulnificus interaction in the gills: Role of the RtxA13 toxin.</title>
        <authorList>
            <person name="Callol A."/>
            <person name="Pajuelo D."/>
            <person name="Ebbesson L."/>
            <person name="Teles M."/>
            <person name="MacKenzie S."/>
            <person name="Amaro C."/>
        </authorList>
    </citation>
    <scope>NUCLEOTIDE SEQUENCE</scope>
</reference>
<dbReference type="AlphaFoldDB" id="A0A0E9X0P2"/>
<organism evidence="1">
    <name type="scientific">Anguilla anguilla</name>
    <name type="common">European freshwater eel</name>
    <name type="synonym">Muraena anguilla</name>
    <dbReference type="NCBI Taxonomy" id="7936"/>
    <lineage>
        <taxon>Eukaryota</taxon>
        <taxon>Metazoa</taxon>
        <taxon>Chordata</taxon>
        <taxon>Craniata</taxon>
        <taxon>Vertebrata</taxon>
        <taxon>Euteleostomi</taxon>
        <taxon>Actinopterygii</taxon>
        <taxon>Neopterygii</taxon>
        <taxon>Teleostei</taxon>
        <taxon>Anguilliformes</taxon>
        <taxon>Anguillidae</taxon>
        <taxon>Anguilla</taxon>
    </lineage>
</organism>
<proteinExistence type="predicted"/>
<evidence type="ECO:0000313" key="1">
    <source>
        <dbReference type="EMBL" id="JAH96282.1"/>
    </source>
</evidence>
<accession>A0A0E9X0P2</accession>
<name>A0A0E9X0P2_ANGAN</name>